<gene>
    <name evidence="1" type="ORF">CEXT_645791</name>
</gene>
<proteinExistence type="predicted"/>
<dbReference type="AlphaFoldDB" id="A0AAV4MT18"/>
<evidence type="ECO:0000313" key="2">
    <source>
        <dbReference type="Proteomes" id="UP001054945"/>
    </source>
</evidence>
<name>A0AAV4MT18_CAEEX</name>
<keyword evidence="2" id="KW-1185">Reference proteome</keyword>
<evidence type="ECO:0000313" key="1">
    <source>
        <dbReference type="EMBL" id="GIX75616.1"/>
    </source>
</evidence>
<sequence>MSKFEQTPQWMTSRGLHHPSLLFKDSDLMERHSGLQIYCRLFVQNGI</sequence>
<accession>A0AAV4MT18</accession>
<organism evidence="1 2">
    <name type="scientific">Caerostris extrusa</name>
    <name type="common">Bark spider</name>
    <name type="synonym">Caerostris bankana</name>
    <dbReference type="NCBI Taxonomy" id="172846"/>
    <lineage>
        <taxon>Eukaryota</taxon>
        <taxon>Metazoa</taxon>
        <taxon>Ecdysozoa</taxon>
        <taxon>Arthropoda</taxon>
        <taxon>Chelicerata</taxon>
        <taxon>Arachnida</taxon>
        <taxon>Araneae</taxon>
        <taxon>Araneomorphae</taxon>
        <taxon>Entelegynae</taxon>
        <taxon>Araneoidea</taxon>
        <taxon>Araneidae</taxon>
        <taxon>Caerostris</taxon>
    </lineage>
</organism>
<comment type="caution">
    <text evidence="1">The sequence shown here is derived from an EMBL/GenBank/DDBJ whole genome shotgun (WGS) entry which is preliminary data.</text>
</comment>
<protein>
    <submittedName>
        <fullName evidence="1">Uncharacterized protein</fullName>
    </submittedName>
</protein>
<dbReference type="Proteomes" id="UP001054945">
    <property type="component" value="Unassembled WGS sequence"/>
</dbReference>
<dbReference type="EMBL" id="BPLR01002603">
    <property type="protein sequence ID" value="GIX75616.1"/>
    <property type="molecule type" value="Genomic_DNA"/>
</dbReference>
<feature type="non-terminal residue" evidence="1">
    <location>
        <position position="47"/>
    </location>
</feature>
<reference evidence="1 2" key="1">
    <citation type="submission" date="2021-06" db="EMBL/GenBank/DDBJ databases">
        <title>Caerostris extrusa draft genome.</title>
        <authorList>
            <person name="Kono N."/>
            <person name="Arakawa K."/>
        </authorList>
    </citation>
    <scope>NUCLEOTIDE SEQUENCE [LARGE SCALE GENOMIC DNA]</scope>
</reference>